<protein>
    <submittedName>
        <fullName evidence="1">Uncharacterized protein</fullName>
    </submittedName>
</protein>
<name>A0A418X2H6_9BURK</name>
<sequence length="74" mass="7859">MAMTAAQQATWLEIVKAYDDWNAGNNALMPVHELDTSVEASSDQIGDALAQAAADSLVDLGGIGAELAFRPRRK</sequence>
<accession>A0A418X2H6</accession>
<reference evidence="1 2" key="1">
    <citation type="submission" date="2018-09" db="EMBL/GenBank/DDBJ databases">
        <authorList>
            <person name="Zhu H."/>
        </authorList>
    </citation>
    <scope>NUCLEOTIDE SEQUENCE [LARGE SCALE GENOMIC DNA]</scope>
    <source>
        <strain evidence="1 2">K2R10-39</strain>
    </source>
</reference>
<evidence type="ECO:0000313" key="2">
    <source>
        <dbReference type="Proteomes" id="UP000285190"/>
    </source>
</evidence>
<dbReference type="AlphaFoldDB" id="A0A418X2H6"/>
<dbReference type="Proteomes" id="UP000285190">
    <property type="component" value="Unassembled WGS sequence"/>
</dbReference>
<dbReference type="OrthoDB" id="8779576at2"/>
<dbReference type="RefSeq" id="WP_119739386.1">
    <property type="nucleotide sequence ID" value="NZ_QYUN01000002.1"/>
</dbReference>
<gene>
    <name evidence="1" type="ORF">D3870_11980</name>
</gene>
<comment type="caution">
    <text evidence="1">The sequence shown here is derived from an EMBL/GenBank/DDBJ whole genome shotgun (WGS) entry which is preliminary data.</text>
</comment>
<proteinExistence type="predicted"/>
<evidence type="ECO:0000313" key="1">
    <source>
        <dbReference type="EMBL" id="RJG06634.1"/>
    </source>
</evidence>
<organism evidence="1 2">
    <name type="scientific">Noviherbaspirillum cavernae</name>
    <dbReference type="NCBI Taxonomy" id="2320862"/>
    <lineage>
        <taxon>Bacteria</taxon>
        <taxon>Pseudomonadati</taxon>
        <taxon>Pseudomonadota</taxon>
        <taxon>Betaproteobacteria</taxon>
        <taxon>Burkholderiales</taxon>
        <taxon>Oxalobacteraceae</taxon>
        <taxon>Noviherbaspirillum</taxon>
    </lineage>
</organism>
<dbReference type="EMBL" id="QYUN01000002">
    <property type="protein sequence ID" value="RJG06634.1"/>
    <property type="molecule type" value="Genomic_DNA"/>
</dbReference>
<keyword evidence="2" id="KW-1185">Reference proteome</keyword>